<feature type="region of interest" description="Disordered" evidence="3">
    <location>
        <begin position="147"/>
        <end position="174"/>
    </location>
</feature>
<reference evidence="6 7" key="1">
    <citation type="submission" date="2019-12" db="EMBL/GenBank/DDBJ databases">
        <title>Novel species isolated from a subtropical stream in China.</title>
        <authorList>
            <person name="Lu H."/>
        </authorList>
    </citation>
    <scope>NUCLEOTIDE SEQUENCE [LARGE SCALE GENOMIC DNA]</scope>
    <source>
        <strain evidence="6 7">CY13W</strain>
    </source>
</reference>
<dbReference type="EMBL" id="WWCM01000002">
    <property type="protein sequence ID" value="MYM38599.1"/>
    <property type="molecule type" value="Genomic_DNA"/>
</dbReference>
<dbReference type="Pfam" id="PF10438">
    <property type="entry name" value="Cyc-maltodext_C"/>
    <property type="match status" value="1"/>
</dbReference>
<dbReference type="InterPro" id="IPR013780">
    <property type="entry name" value="Glyco_hydro_b"/>
</dbReference>
<protein>
    <submittedName>
        <fullName evidence="6">Alpha-amylase</fullName>
    </submittedName>
</protein>
<dbReference type="SMART" id="SM00642">
    <property type="entry name" value="Aamy"/>
    <property type="match status" value="1"/>
</dbReference>
<dbReference type="InterPro" id="IPR015171">
    <property type="entry name" value="Cyc-maltodext_N"/>
</dbReference>
<dbReference type="PANTHER" id="PTHR10357:SF210">
    <property type="entry name" value="MALTODEXTRIN GLUCOSIDASE"/>
    <property type="match status" value="1"/>
</dbReference>
<dbReference type="SUPFAM" id="SSF81296">
    <property type="entry name" value="E set domains"/>
    <property type="match status" value="1"/>
</dbReference>
<dbReference type="SUPFAM" id="SSF51445">
    <property type="entry name" value="(Trans)glycosidases"/>
    <property type="match status" value="1"/>
</dbReference>
<dbReference type="Proteomes" id="UP000478090">
    <property type="component" value="Unassembled WGS sequence"/>
</dbReference>
<dbReference type="Gene3D" id="3.20.20.80">
    <property type="entry name" value="Glycosidases"/>
    <property type="match status" value="1"/>
</dbReference>
<evidence type="ECO:0000256" key="3">
    <source>
        <dbReference type="SAM" id="MobiDB-lite"/>
    </source>
</evidence>
<dbReference type="RefSeq" id="WP_161037987.1">
    <property type="nucleotide sequence ID" value="NZ_WWCM01000002.1"/>
</dbReference>
<feature type="domain" description="Glycosyl hydrolase family 13 catalytic" evidence="5">
    <location>
        <begin position="139"/>
        <end position="537"/>
    </location>
</feature>
<dbReference type="InterPro" id="IPR014756">
    <property type="entry name" value="Ig_E-set"/>
</dbReference>
<dbReference type="SUPFAM" id="SSF51011">
    <property type="entry name" value="Glycosyl hydrolase domain"/>
    <property type="match status" value="1"/>
</dbReference>
<dbReference type="InterPro" id="IPR017853">
    <property type="entry name" value="GH"/>
</dbReference>
<dbReference type="InterPro" id="IPR006047">
    <property type="entry name" value="GH13_cat_dom"/>
</dbReference>
<proteinExistence type="predicted"/>
<evidence type="ECO:0000259" key="5">
    <source>
        <dbReference type="SMART" id="SM00642"/>
    </source>
</evidence>
<evidence type="ECO:0000313" key="6">
    <source>
        <dbReference type="EMBL" id="MYM38599.1"/>
    </source>
</evidence>
<dbReference type="PANTHER" id="PTHR10357">
    <property type="entry name" value="ALPHA-AMYLASE FAMILY MEMBER"/>
    <property type="match status" value="1"/>
</dbReference>
<feature type="signal peptide" evidence="4">
    <location>
        <begin position="1"/>
        <end position="20"/>
    </location>
</feature>
<dbReference type="CDD" id="cd11340">
    <property type="entry name" value="AmyAc_bac_CMD_like_3"/>
    <property type="match status" value="1"/>
</dbReference>
<dbReference type="InterPro" id="IPR013783">
    <property type="entry name" value="Ig-like_fold"/>
</dbReference>
<comment type="caution">
    <text evidence="6">The sequence shown here is derived from an EMBL/GenBank/DDBJ whole genome shotgun (WGS) entry which is preliminary data.</text>
</comment>
<name>A0ABW9VG55_9BURK</name>
<evidence type="ECO:0000256" key="1">
    <source>
        <dbReference type="ARBA" id="ARBA00022801"/>
    </source>
</evidence>
<keyword evidence="1" id="KW-0378">Hydrolase</keyword>
<dbReference type="Pfam" id="PF09087">
    <property type="entry name" value="Cyc-maltodext_N"/>
    <property type="match status" value="1"/>
</dbReference>
<evidence type="ECO:0000256" key="2">
    <source>
        <dbReference type="ARBA" id="ARBA00023295"/>
    </source>
</evidence>
<dbReference type="Pfam" id="PF00128">
    <property type="entry name" value="Alpha-amylase"/>
    <property type="match status" value="1"/>
</dbReference>
<keyword evidence="2" id="KW-0326">Glycosidase</keyword>
<evidence type="ECO:0000256" key="4">
    <source>
        <dbReference type="SAM" id="SignalP"/>
    </source>
</evidence>
<dbReference type="Gene3D" id="2.60.40.10">
    <property type="entry name" value="Immunoglobulins"/>
    <property type="match status" value="1"/>
</dbReference>
<keyword evidence="7" id="KW-1185">Reference proteome</keyword>
<organism evidence="6 7">
    <name type="scientific">Duganella qianjiadongensis</name>
    <dbReference type="NCBI Taxonomy" id="2692176"/>
    <lineage>
        <taxon>Bacteria</taxon>
        <taxon>Pseudomonadati</taxon>
        <taxon>Pseudomonadota</taxon>
        <taxon>Betaproteobacteria</taxon>
        <taxon>Burkholderiales</taxon>
        <taxon>Oxalobacteraceae</taxon>
        <taxon>Telluria group</taxon>
        <taxon>Duganella</taxon>
    </lineage>
</organism>
<accession>A0ABW9VG55</accession>
<keyword evidence="4" id="KW-0732">Signal</keyword>
<dbReference type="InterPro" id="IPR019492">
    <property type="entry name" value="Cyclo-malto-dextrinase_C"/>
</dbReference>
<feature type="chain" id="PRO_5047071651" evidence="4">
    <location>
        <begin position="21"/>
        <end position="626"/>
    </location>
</feature>
<evidence type="ECO:0000313" key="7">
    <source>
        <dbReference type="Proteomes" id="UP000478090"/>
    </source>
</evidence>
<dbReference type="Gene3D" id="2.60.40.1180">
    <property type="entry name" value="Golgi alpha-mannosidase II"/>
    <property type="match status" value="1"/>
</dbReference>
<sequence>MNKRLLLAALASLTLGSASAAPADYRIDHLEPPSWWTGMHERTLQLLVHGPQIGELTPTLHYPGVTITSVERVANPNYLFINLRIGAGARAGQLDLNFVARSAQASRAATVLHYRYPLQARAAGSAQRQGFNRADAIYQLMPDRFANGDPANDNTPDMREQAQRTAPGGRHGGDLRGISQHLDYIAAMGYTQLWPTPLLESNMPAYSYHGYAATHHYRIDPRYGSNEDYRAMVALARSKGLGVIQDVVLNHIGSGHWWMQDMPEPDWLSYQGRFVPTEHHRVAVQDPYASQQDKRNFTEGWFVESMPDLNQANPHVARYLIQNTLWWIEYAGLSGLRVDTYSYSNTDFLSRWSGAVMAEYPRLNLVGEEWSTHIPVVAHWQRGKRNANGYVSHMPSMMDFPLADVLRRALAAPDGSDYSLTSLYEALSQDHLYADAGNLVLFEGNHDMSRLFSELGEDDALYRMALAFVATAPRIPQFYAGTEIQLPSSTGNRDDASYRRDFPGGWEGDAINAYSGAGLTPQQRAAQDYLKKLLNWRKHATVIHHGRTMHFGPEQNTYVYFRYDEQHKVMVVLNKNRKDTVLNTARFQEMLQGAHSGTDVISGQRIALGEQITLPARSALILEIAP</sequence>
<gene>
    <name evidence="6" type="ORF">GTP27_04580</name>
</gene>